<evidence type="ECO:0000313" key="1">
    <source>
        <dbReference type="EMBL" id="GAB0057785.1"/>
    </source>
</evidence>
<reference evidence="1 2" key="2">
    <citation type="submission" date="2024-09" db="EMBL/GenBank/DDBJ databases">
        <title>Draft genome sequence of Candidatus Magnetaquicoccaceae bacterium FCR-1.</title>
        <authorList>
            <person name="Shimoshige H."/>
            <person name="Shimamura S."/>
            <person name="Taoka A."/>
            <person name="Kobayashi H."/>
            <person name="Maekawa T."/>
        </authorList>
    </citation>
    <scope>NUCLEOTIDE SEQUENCE [LARGE SCALE GENOMIC DNA]</scope>
    <source>
        <strain evidence="1 2">FCR-1</strain>
    </source>
</reference>
<reference evidence="1 2" key="1">
    <citation type="submission" date="2024-05" db="EMBL/GenBank/DDBJ databases">
        <authorList>
            <consortium name="Candidatus Magnetaquicoccaceae bacterium FCR-1 genome sequencing consortium"/>
            <person name="Shimoshige H."/>
            <person name="Shimamura S."/>
            <person name="Taoka A."/>
            <person name="Kobayashi H."/>
            <person name="Maekawa T."/>
        </authorList>
    </citation>
    <scope>NUCLEOTIDE SEQUENCE [LARGE SCALE GENOMIC DNA]</scope>
    <source>
        <strain evidence="1 2">FCR-1</strain>
    </source>
</reference>
<keyword evidence="2" id="KW-1185">Reference proteome</keyword>
<sequence length="315" mass="36194">MMSHRVFIISLLTMMLLTVPFKFLTDKSAARCHDFGPDGTYMAYCNVTTHGHYDHAAHLFDLEEGMNDRVREARLLFLGSSRLQFGFSTQAFHDFALRHPTARPYLLGFGHNEKDEFAQAILDRIKPRPSLIVINTDNFFARKLSKHAVRLLEDPWRENGYARVKKVWHTLLRVACHGRFPLFEPLLCGVKPTVFRSLEDGRWIFPEPQVGEIPVVELPEEPEDEAVLQSHIATARAFVEKLPVKRGCIVLTYVPHAHSKTFLAERLAEALEMDRIVFPMDDLNTLDGSHLDTASSERWSREFLQRLEPRLTACL</sequence>
<proteinExistence type="predicted"/>
<comment type="caution">
    <text evidence="1">The sequence shown here is derived from an EMBL/GenBank/DDBJ whole genome shotgun (WGS) entry which is preliminary data.</text>
</comment>
<organism evidence="1 2">
    <name type="scientific">Candidatus Magnetaquiglobus chichijimensis</name>
    <dbReference type="NCBI Taxonomy" id="3141448"/>
    <lineage>
        <taxon>Bacteria</taxon>
        <taxon>Pseudomonadati</taxon>
        <taxon>Pseudomonadota</taxon>
        <taxon>Magnetococcia</taxon>
        <taxon>Magnetococcales</taxon>
        <taxon>Candidatus Magnetaquicoccaceae</taxon>
        <taxon>Candidatus Magnetaquiglobus</taxon>
    </lineage>
</organism>
<protein>
    <submittedName>
        <fullName evidence="1">Uncharacterized protein</fullName>
    </submittedName>
</protein>
<dbReference type="EMBL" id="BAAFGK010000004">
    <property type="protein sequence ID" value="GAB0057785.1"/>
    <property type="molecule type" value="Genomic_DNA"/>
</dbReference>
<dbReference type="RefSeq" id="WP_420905476.1">
    <property type="nucleotide sequence ID" value="NZ_BAAFGK010000004.1"/>
</dbReference>
<dbReference type="Proteomes" id="UP001628193">
    <property type="component" value="Unassembled WGS sequence"/>
</dbReference>
<gene>
    <name evidence="1" type="ORF">SIID45300_02117</name>
</gene>
<name>A0ABQ0CAQ5_9PROT</name>
<accession>A0ABQ0CAQ5</accession>
<evidence type="ECO:0000313" key="2">
    <source>
        <dbReference type="Proteomes" id="UP001628193"/>
    </source>
</evidence>